<dbReference type="AlphaFoldDB" id="A0A2S6N480"/>
<dbReference type="InterPro" id="IPR003362">
    <property type="entry name" value="Bact_transf"/>
</dbReference>
<proteinExistence type="inferred from homology"/>
<evidence type="ECO:0000256" key="3">
    <source>
        <dbReference type="SAM" id="Phobius"/>
    </source>
</evidence>
<evidence type="ECO:0000313" key="5">
    <source>
        <dbReference type="EMBL" id="PPQ29418.1"/>
    </source>
</evidence>
<dbReference type="GO" id="GO:0016780">
    <property type="term" value="F:phosphotransferase activity, for other substituted phosphate groups"/>
    <property type="evidence" value="ECO:0007669"/>
    <property type="project" value="TreeGrafter"/>
</dbReference>
<dbReference type="OrthoDB" id="9808602at2"/>
<keyword evidence="2" id="KW-0270">Exopolysaccharide synthesis</keyword>
<sequence length="237" mass="26307">MSPVLISYFSPWACETGAIALAPMSRKPAAQAPAAMPRRDAAIKRAMDIGFALLILAVLALPMLLAAAAIRLTSRGPAMFSQERIGLHGQRFRMLKFRTMRRQACAGACRQATRHDPRVTRLGALLRHTSFDEVPQLFNVLDGTMSLVGPRPHAPGTCVAGRRFESITPRYATRHRVKPGVTGLAQVRGWRGETDTEDKFLRRLDSDLEYIATWSPWRDLAIIGRTVGAVLRMRNAY</sequence>
<keyword evidence="3" id="KW-1133">Transmembrane helix</keyword>
<evidence type="ECO:0000313" key="6">
    <source>
        <dbReference type="Proteomes" id="UP000239724"/>
    </source>
</evidence>
<reference evidence="5 6" key="1">
    <citation type="journal article" date="2018" name="Arch. Microbiol.">
        <title>New insights into the metabolic potential of the phototrophic purple bacterium Rhodopila globiformis DSM 161(T) from its draft genome sequence and evidence for a vanadium-dependent nitrogenase.</title>
        <authorList>
            <person name="Imhoff J.F."/>
            <person name="Rahn T."/>
            <person name="Kunzel S."/>
            <person name="Neulinger S.C."/>
        </authorList>
    </citation>
    <scope>NUCLEOTIDE SEQUENCE [LARGE SCALE GENOMIC DNA]</scope>
    <source>
        <strain evidence="5 6">DSM 161</strain>
    </source>
</reference>
<gene>
    <name evidence="5" type="ORF">CCS01_21615</name>
</gene>
<dbReference type="RefSeq" id="WP_104520894.1">
    <property type="nucleotide sequence ID" value="NZ_NHRY01000227.1"/>
</dbReference>
<feature type="domain" description="Bacterial sugar transferase" evidence="4">
    <location>
        <begin position="44"/>
        <end position="231"/>
    </location>
</feature>
<keyword evidence="3" id="KW-0812">Transmembrane</keyword>
<accession>A0A2S6N480</accession>
<dbReference type="PANTHER" id="PTHR30576">
    <property type="entry name" value="COLANIC BIOSYNTHESIS UDP-GLUCOSE LIPID CARRIER TRANSFERASE"/>
    <property type="match status" value="1"/>
</dbReference>
<name>A0A2S6N480_RHOGL</name>
<dbReference type="Proteomes" id="UP000239724">
    <property type="component" value="Unassembled WGS sequence"/>
</dbReference>
<evidence type="ECO:0000256" key="1">
    <source>
        <dbReference type="ARBA" id="ARBA00006464"/>
    </source>
</evidence>
<evidence type="ECO:0000259" key="4">
    <source>
        <dbReference type="Pfam" id="PF02397"/>
    </source>
</evidence>
<dbReference type="EMBL" id="NHRY01000227">
    <property type="protein sequence ID" value="PPQ29418.1"/>
    <property type="molecule type" value="Genomic_DNA"/>
</dbReference>
<dbReference type="Pfam" id="PF02397">
    <property type="entry name" value="Bac_transf"/>
    <property type="match status" value="1"/>
</dbReference>
<keyword evidence="3" id="KW-0472">Membrane</keyword>
<organism evidence="5 6">
    <name type="scientific">Rhodopila globiformis</name>
    <name type="common">Rhodopseudomonas globiformis</name>
    <dbReference type="NCBI Taxonomy" id="1071"/>
    <lineage>
        <taxon>Bacteria</taxon>
        <taxon>Pseudomonadati</taxon>
        <taxon>Pseudomonadota</taxon>
        <taxon>Alphaproteobacteria</taxon>
        <taxon>Acetobacterales</taxon>
        <taxon>Acetobacteraceae</taxon>
        <taxon>Rhodopila</taxon>
    </lineage>
</organism>
<comment type="caution">
    <text evidence="5">The sequence shown here is derived from an EMBL/GenBank/DDBJ whole genome shotgun (WGS) entry which is preliminary data.</text>
</comment>
<keyword evidence="6" id="KW-1185">Reference proteome</keyword>
<dbReference type="PANTHER" id="PTHR30576:SF0">
    <property type="entry name" value="UNDECAPRENYL-PHOSPHATE N-ACETYLGALACTOSAMINYL 1-PHOSPHATE TRANSFERASE-RELATED"/>
    <property type="match status" value="1"/>
</dbReference>
<evidence type="ECO:0000256" key="2">
    <source>
        <dbReference type="ARBA" id="ARBA00023169"/>
    </source>
</evidence>
<comment type="similarity">
    <text evidence="1">Belongs to the bacterial sugar transferase family.</text>
</comment>
<feature type="transmembrane region" description="Helical" evidence="3">
    <location>
        <begin position="49"/>
        <end position="70"/>
    </location>
</feature>
<dbReference type="GO" id="GO:0000271">
    <property type="term" value="P:polysaccharide biosynthetic process"/>
    <property type="evidence" value="ECO:0007669"/>
    <property type="project" value="UniProtKB-KW"/>
</dbReference>
<protein>
    <recommendedName>
        <fullName evidence="4">Bacterial sugar transferase domain-containing protein</fullName>
    </recommendedName>
</protein>